<keyword evidence="4" id="KW-0548">Nucleotidyltransferase</keyword>
<accession>A0ABV7U6W6</accession>
<evidence type="ECO:0000313" key="11">
    <source>
        <dbReference type="Proteomes" id="UP001595539"/>
    </source>
</evidence>
<dbReference type="InterPro" id="IPR007110">
    <property type="entry name" value="Ig-like_dom"/>
</dbReference>
<dbReference type="PANTHER" id="PTHR43523">
    <property type="entry name" value="GLUCOSE-1-PHOSPHATE ADENYLYLTRANSFERASE-RELATED"/>
    <property type="match status" value="1"/>
</dbReference>
<evidence type="ECO:0000256" key="2">
    <source>
        <dbReference type="ARBA" id="ARBA00022600"/>
    </source>
</evidence>
<keyword evidence="7" id="KW-0320">Glycogen biosynthesis</keyword>
<dbReference type="InterPro" id="IPR011831">
    <property type="entry name" value="ADP-Glc_PPase"/>
</dbReference>
<dbReference type="InterPro" id="IPR005835">
    <property type="entry name" value="NTP_transferase_dom"/>
</dbReference>
<evidence type="ECO:0000256" key="6">
    <source>
        <dbReference type="ARBA" id="ARBA00022840"/>
    </source>
</evidence>
<evidence type="ECO:0000256" key="5">
    <source>
        <dbReference type="ARBA" id="ARBA00022741"/>
    </source>
</evidence>
<dbReference type="Gene3D" id="3.90.550.10">
    <property type="entry name" value="Spore Coat Polysaccharide Biosynthesis Protein SpsA, Chain A"/>
    <property type="match status" value="1"/>
</dbReference>
<sequence>MTDQQPSLSRPTRPDPGVATILLAGGKGTRLHDLTAAESKPAVPFAGRNRIVDFAMANVVRSGLDRLLVATQFAPATLNHHLPARWGGHFPQGGMLLRDGRDRYLGTADTVRQNWRQVGEWGSDQVLVLAADHIYDMDYAGLIAAHRASGAAVTVAVDVVPRTQACGFGVMQTGDGGRILSFLEKPADPPAIPGEPDRAMVSMGIYVFDAAWLKNALFGSNIEALDFGHEIIPAAVAQGLAMAYRLPAGPTGLPYWRDVGTLDALRQAHLDFVTARPARLPRISPASEWHLGRGSVMMPGAAVPPSARLTCAIVAPGTRVPHGLVVGEDPDEDARWFRREGRTVLITQAMLNRREALRIPAILPARQGVALHPRDVA</sequence>
<organism evidence="10 11">
    <name type="scientific">Paracoccus angustae</name>
    <dbReference type="NCBI Taxonomy" id="1671480"/>
    <lineage>
        <taxon>Bacteria</taxon>
        <taxon>Pseudomonadati</taxon>
        <taxon>Pseudomonadota</taxon>
        <taxon>Alphaproteobacteria</taxon>
        <taxon>Rhodobacterales</taxon>
        <taxon>Paracoccaceae</taxon>
        <taxon>Paracoccus</taxon>
    </lineage>
</organism>
<dbReference type="PROSITE" id="PS00808">
    <property type="entry name" value="ADP_GLC_PYROPHOSPH_1"/>
    <property type="match status" value="1"/>
</dbReference>
<gene>
    <name evidence="10" type="ORF">ACFOM8_14690</name>
</gene>
<keyword evidence="3" id="KW-0808">Transferase</keyword>
<keyword evidence="8" id="KW-0119">Carbohydrate metabolism</keyword>
<dbReference type="PROSITE" id="PS50835">
    <property type="entry name" value="IG_LIKE"/>
    <property type="match status" value="1"/>
</dbReference>
<reference evidence="11" key="1">
    <citation type="journal article" date="2019" name="Int. J. Syst. Evol. Microbiol.">
        <title>The Global Catalogue of Microorganisms (GCM) 10K type strain sequencing project: providing services to taxonomists for standard genome sequencing and annotation.</title>
        <authorList>
            <consortium name="The Broad Institute Genomics Platform"/>
            <consortium name="The Broad Institute Genome Sequencing Center for Infectious Disease"/>
            <person name="Wu L."/>
            <person name="Ma J."/>
        </authorList>
    </citation>
    <scope>NUCLEOTIDE SEQUENCE [LARGE SCALE GENOMIC DNA]</scope>
    <source>
        <strain evidence="11">KCTC 42473</strain>
    </source>
</reference>
<dbReference type="Pfam" id="PF00483">
    <property type="entry name" value="NTP_transferase"/>
    <property type="match status" value="1"/>
</dbReference>
<evidence type="ECO:0000259" key="9">
    <source>
        <dbReference type="PROSITE" id="PS50835"/>
    </source>
</evidence>
<keyword evidence="2" id="KW-0321">Glycogen metabolism</keyword>
<comment type="similarity">
    <text evidence="1">Belongs to the bacterial/plant glucose-1-phosphate adenylyltransferase family.</text>
</comment>
<evidence type="ECO:0000256" key="4">
    <source>
        <dbReference type="ARBA" id="ARBA00022695"/>
    </source>
</evidence>
<evidence type="ECO:0000256" key="3">
    <source>
        <dbReference type="ARBA" id="ARBA00022679"/>
    </source>
</evidence>
<keyword evidence="5" id="KW-0547">Nucleotide-binding</keyword>
<evidence type="ECO:0000313" key="10">
    <source>
        <dbReference type="EMBL" id="MFC3630693.1"/>
    </source>
</evidence>
<dbReference type="Proteomes" id="UP001595539">
    <property type="component" value="Unassembled WGS sequence"/>
</dbReference>
<protein>
    <submittedName>
        <fullName evidence="10">Sugar phosphate nucleotidyltransferase</fullName>
    </submittedName>
</protein>
<dbReference type="EMBL" id="JBHRXY010000013">
    <property type="protein sequence ID" value="MFC3630693.1"/>
    <property type="molecule type" value="Genomic_DNA"/>
</dbReference>
<feature type="domain" description="Ig-like" evidence="9">
    <location>
        <begin position="281"/>
        <end position="377"/>
    </location>
</feature>
<keyword evidence="6" id="KW-0067">ATP-binding</keyword>
<name>A0ABV7U6W6_9RHOB</name>
<dbReference type="InterPro" id="IPR005836">
    <property type="entry name" value="ADP_Glu_pyroP_CS"/>
</dbReference>
<dbReference type="InterPro" id="IPR056818">
    <property type="entry name" value="GlmU/GlgC-like_hexapep"/>
</dbReference>
<dbReference type="Pfam" id="PF24894">
    <property type="entry name" value="Hexapep_GlmU"/>
    <property type="match status" value="1"/>
</dbReference>
<evidence type="ECO:0000256" key="1">
    <source>
        <dbReference type="ARBA" id="ARBA00010443"/>
    </source>
</evidence>
<evidence type="ECO:0000256" key="8">
    <source>
        <dbReference type="ARBA" id="ARBA00023277"/>
    </source>
</evidence>
<proteinExistence type="inferred from homology"/>
<dbReference type="RefSeq" id="WP_377762602.1">
    <property type="nucleotide sequence ID" value="NZ_JBHRXY010000013.1"/>
</dbReference>
<dbReference type="Gene3D" id="2.160.10.10">
    <property type="entry name" value="Hexapeptide repeat proteins"/>
    <property type="match status" value="1"/>
</dbReference>
<dbReference type="SUPFAM" id="SSF53448">
    <property type="entry name" value="Nucleotide-diphospho-sugar transferases"/>
    <property type="match status" value="1"/>
</dbReference>
<comment type="caution">
    <text evidence="10">The sequence shown here is derived from an EMBL/GenBank/DDBJ whole genome shotgun (WGS) entry which is preliminary data.</text>
</comment>
<keyword evidence="11" id="KW-1185">Reference proteome</keyword>
<dbReference type="InterPro" id="IPR029044">
    <property type="entry name" value="Nucleotide-diphossugar_trans"/>
</dbReference>
<evidence type="ECO:0000256" key="7">
    <source>
        <dbReference type="ARBA" id="ARBA00023056"/>
    </source>
</evidence>
<dbReference type="PANTHER" id="PTHR43523:SF2">
    <property type="entry name" value="GLUCOSE-1-PHOSPHATE ADENYLYLTRANSFERASE"/>
    <property type="match status" value="1"/>
</dbReference>